<sequence length="267" mass="29110">MKPGLGSYAFRWSIGHKDRRPDRPMTAMEVLEVAAGHGLGVVQYADNLPLHTLDADDLDALAAAAKSKGIALELGTQSFDAEEVELYIGIGERIGAGILRVALDAPDAARPVADLAREFRSLLPALKSAGIRLAIENHFNFPSRRVVDVLDRVSDDQIGVCLDVANSICAGEWPMETVGILAPHTINLHLKDYVIQPDGYGVGFSIHGTPLGTGRTDIEAVLDAVGRRDMSVIYEHWLPWPGDFATARRQELDWVAESVERLRTAVR</sequence>
<dbReference type="eggNOG" id="COG1082">
    <property type="taxonomic scope" value="Bacteria"/>
</dbReference>
<evidence type="ECO:0000313" key="3">
    <source>
        <dbReference type="Proteomes" id="UP000004318"/>
    </source>
</evidence>
<dbReference type="InterPro" id="IPR050312">
    <property type="entry name" value="IolE/XylAMocC-like"/>
</dbReference>
<dbReference type="InterPro" id="IPR036237">
    <property type="entry name" value="Xyl_isomerase-like_sf"/>
</dbReference>
<protein>
    <recommendedName>
        <fullName evidence="1">Xylose isomerase-like TIM barrel domain-containing protein</fullName>
    </recommendedName>
</protein>
<comment type="caution">
    <text evidence="2">The sequence shown here is derived from an EMBL/GenBank/DDBJ whole genome shotgun (WGS) entry which is preliminary data.</text>
</comment>
<dbReference type="AlphaFoldDB" id="A3TT38"/>
<dbReference type="InterPro" id="IPR013022">
    <property type="entry name" value="Xyl_isomerase-like_TIM-brl"/>
</dbReference>
<gene>
    <name evidence="2" type="ORF">OB2597_06015</name>
</gene>
<proteinExistence type="predicted"/>
<dbReference type="Pfam" id="PF01261">
    <property type="entry name" value="AP_endonuc_2"/>
    <property type="match status" value="1"/>
</dbReference>
<evidence type="ECO:0000313" key="2">
    <source>
        <dbReference type="EMBL" id="EAQ04815.1"/>
    </source>
</evidence>
<dbReference type="STRING" id="252305.OB2597_06015"/>
<dbReference type="PANTHER" id="PTHR12110">
    <property type="entry name" value="HYDROXYPYRUVATE ISOMERASE"/>
    <property type="match status" value="1"/>
</dbReference>
<reference evidence="2 3" key="1">
    <citation type="journal article" date="2010" name="J. Bacteriol.">
        <title>Genome sequences of Oceanicola granulosus HTCC2516(T) and Oceanicola batsensis HTCC2597(TDelta).</title>
        <authorList>
            <person name="Thrash J.C."/>
            <person name="Cho J.C."/>
            <person name="Vergin K.L."/>
            <person name="Giovannoni S.J."/>
        </authorList>
    </citation>
    <scope>NUCLEOTIDE SEQUENCE [LARGE SCALE GENOMIC DNA]</scope>
    <source>
        <strain evidence="3">ATCC BAA-863 / DSM 15984 / KCTC 12145 / HTCC2597</strain>
    </source>
</reference>
<dbReference type="RefSeq" id="WP_009805432.1">
    <property type="nucleotide sequence ID" value="NZ_CH724131.1"/>
</dbReference>
<keyword evidence="3" id="KW-1185">Reference proteome</keyword>
<dbReference type="HOGENOM" id="CLU_076042_0_0_5"/>
<dbReference type="SUPFAM" id="SSF51658">
    <property type="entry name" value="Xylose isomerase-like"/>
    <property type="match status" value="1"/>
</dbReference>
<dbReference type="EMBL" id="AAMO01000001">
    <property type="protein sequence ID" value="EAQ04815.1"/>
    <property type="molecule type" value="Genomic_DNA"/>
</dbReference>
<dbReference type="Proteomes" id="UP000004318">
    <property type="component" value="Unassembled WGS sequence"/>
</dbReference>
<accession>A3TT38</accession>
<name>A3TT38_PSEBH</name>
<dbReference type="Gene3D" id="3.20.20.150">
    <property type="entry name" value="Divalent-metal-dependent TIM barrel enzymes"/>
    <property type="match status" value="1"/>
</dbReference>
<feature type="domain" description="Xylose isomerase-like TIM barrel" evidence="1">
    <location>
        <begin position="32"/>
        <end position="257"/>
    </location>
</feature>
<organism evidence="2 3">
    <name type="scientific">Pseudooceanicola batsensis (strain ATCC BAA-863 / DSM 15984 / KCTC 12145 / HTCC2597)</name>
    <name type="common">Oceanicola batsensis</name>
    <dbReference type="NCBI Taxonomy" id="252305"/>
    <lineage>
        <taxon>Bacteria</taxon>
        <taxon>Pseudomonadati</taxon>
        <taxon>Pseudomonadota</taxon>
        <taxon>Alphaproteobacteria</taxon>
        <taxon>Rhodobacterales</taxon>
        <taxon>Paracoccaceae</taxon>
        <taxon>Pseudooceanicola</taxon>
    </lineage>
</organism>
<dbReference type="PANTHER" id="PTHR12110:SF53">
    <property type="entry name" value="BLR5974 PROTEIN"/>
    <property type="match status" value="1"/>
</dbReference>
<dbReference type="OrthoDB" id="256906at2"/>
<evidence type="ECO:0000259" key="1">
    <source>
        <dbReference type="Pfam" id="PF01261"/>
    </source>
</evidence>